<protein>
    <submittedName>
        <fullName evidence="1">Uncharacterized protein</fullName>
    </submittedName>
</protein>
<reference evidence="1" key="1">
    <citation type="submission" date="2018-04" db="EMBL/GenBank/DDBJ databases">
        <title>WGS assembly of Panicum hallii.</title>
        <authorList>
            <person name="Lovell J."/>
            <person name="Jenkins J."/>
            <person name="Lowry D."/>
            <person name="Mamidi S."/>
            <person name="Sreedasyam A."/>
            <person name="Weng X."/>
            <person name="Barry K."/>
            <person name="Bonette J."/>
            <person name="Campitelli B."/>
            <person name="Daum C."/>
            <person name="Gordon S."/>
            <person name="Gould B."/>
            <person name="Lipzen A."/>
            <person name="Macqueen A."/>
            <person name="Palacio-Mejia J."/>
            <person name="Plott C."/>
            <person name="Shakirov E."/>
            <person name="Shu S."/>
            <person name="Yoshinaga Y."/>
            <person name="Zane M."/>
            <person name="Rokhsar D."/>
            <person name="Grimwood J."/>
            <person name="Schmutz J."/>
            <person name="Juenger T."/>
        </authorList>
    </citation>
    <scope>NUCLEOTIDE SEQUENCE [LARGE SCALE GENOMIC DNA]</scope>
    <source>
        <strain evidence="1">FIL2</strain>
    </source>
</reference>
<name>A0A2S3IBG0_9POAL</name>
<sequence>MSALARGGRASAARRRLLFALSRCSAGKGEEAPRSSATGWRAGRLPACATVTQPVLAKAPPIGPSA</sequence>
<dbReference type="Gramene" id="PAN40656">
    <property type="protein sequence ID" value="PAN40656"/>
    <property type="gene ID" value="PAHAL_7G310900"/>
</dbReference>
<dbReference type="Proteomes" id="UP000243499">
    <property type="component" value="Chromosome 7"/>
</dbReference>
<proteinExistence type="predicted"/>
<accession>A0A2S3IBG0</accession>
<dbReference type="AlphaFoldDB" id="A0A2S3IBG0"/>
<gene>
    <name evidence="1" type="ORF">PAHAL_7G310900</name>
</gene>
<dbReference type="EMBL" id="CM008052">
    <property type="protein sequence ID" value="PAN40656.2"/>
    <property type="molecule type" value="Genomic_DNA"/>
</dbReference>
<organism evidence="1">
    <name type="scientific">Panicum hallii</name>
    <dbReference type="NCBI Taxonomy" id="206008"/>
    <lineage>
        <taxon>Eukaryota</taxon>
        <taxon>Viridiplantae</taxon>
        <taxon>Streptophyta</taxon>
        <taxon>Embryophyta</taxon>
        <taxon>Tracheophyta</taxon>
        <taxon>Spermatophyta</taxon>
        <taxon>Magnoliopsida</taxon>
        <taxon>Liliopsida</taxon>
        <taxon>Poales</taxon>
        <taxon>Poaceae</taxon>
        <taxon>PACMAD clade</taxon>
        <taxon>Panicoideae</taxon>
        <taxon>Panicodae</taxon>
        <taxon>Paniceae</taxon>
        <taxon>Panicinae</taxon>
        <taxon>Panicum</taxon>
        <taxon>Panicum sect. Panicum</taxon>
    </lineage>
</organism>
<evidence type="ECO:0000313" key="1">
    <source>
        <dbReference type="EMBL" id="PAN40656.2"/>
    </source>
</evidence>